<feature type="compositionally biased region" description="Low complexity" evidence="6">
    <location>
        <begin position="10"/>
        <end position="59"/>
    </location>
</feature>
<dbReference type="EMBL" id="LWDG02000418">
    <property type="protein sequence ID" value="KAE8265877.1"/>
    <property type="molecule type" value="Genomic_DNA"/>
</dbReference>
<keyword evidence="4" id="KW-0175">Coiled coil</keyword>
<evidence type="ECO:0000256" key="1">
    <source>
        <dbReference type="ARBA" id="ARBA00004604"/>
    </source>
</evidence>
<dbReference type="Proteomes" id="UP000078113">
    <property type="component" value="Unassembled WGS sequence"/>
</dbReference>
<keyword evidence="8" id="KW-1185">Reference proteome</keyword>
<dbReference type="Pfam" id="PF05890">
    <property type="entry name" value="Ebp2"/>
    <property type="match status" value="1"/>
</dbReference>
<keyword evidence="3" id="KW-0690">Ribosome biogenesis</keyword>
<dbReference type="PANTHER" id="PTHR13028">
    <property type="entry name" value="RRNA PROCESSING PROTEIN EBNA1-BINDING PROTEIN-RELATED"/>
    <property type="match status" value="1"/>
</dbReference>
<comment type="caution">
    <text evidence="7">The sequence shown here is derived from an EMBL/GenBank/DDBJ whole genome shotgun (WGS) entry which is preliminary data.</text>
</comment>
<feature type="compositionally biased region" description="Gly residues" evidence="6">
    <location>
        <begin position="468"/>
        <end position="524"/>
    </location>
</feature>
<comment type="subcellular location">
    <subcellularLocation>
        <location evidence="1">Nucleus</location>
        <location evidence="1">Nucleolus</location>
    </subcellularLocation>
</comment>
<proteinExistence type="inferred from homology"/>
<feature type="compositionally biased region" description="Acidic residues" evidence="6">
    <location>
        <begin position="127"/>
        <end position="185"/>
    </location>
</feature>
<dbReference type="AlphaFoldDB" id="A0A8X7N3S3"/>
<feature type="compositionally biased region" description="Basic and acidic residues" evidence="6">
    <location>
        <begin position="525"/>
        <end position="535"/>
    </location>
</feature>
<dbReference type="PANTHER" id="PTHR13028:SF0">
    <property type="entry name" value="RRNA-PROCESSING PROTEIN EBP2-RELATED"/>
    <property type="match status" value="1"/>
</dbReference>
<dbReference type="GO" id="GO:0030687">
    <property type="term" value="C:preribosome, large subunit precursor"/>
    <property type="evidence" value="ECO:0007669"/>
    <property type="project" value="TreeGrafter"/>
</dbReference>
<comment type="similarity">
    <text evidence="2">Belongs to the EBP2 family.</text>
</comment>
<organism evidence="7 8">
    <name type="scientific">Tilletia walkeri</name>
    <dbReference type="NCBI Taxonomy" id="117179"/>
    <lineage>
        <taxon>Eukaryota</taxon>
        <taxon>Fungi</taxon>
        <taxon>Dikarya</taxon>
        <taxon>Basidiomycota</taxon>
        <taxon>Ustilaginomycotina</taxon>
        <taxon>Exobasidiomycetes</taxon>
        <taxon>Tilletiales</taxon>
        <taxon>Tilletiaceae</taxon>
        <taxon>Tilletia</taxon>
    </lineage>
</organism>
<reference evidence="7" key="1">
    <citation type="submission" date="2016-04" db="EMBL/GenBank/DDBJ databases">
        <authorList>
            <person name="Nguyen H.D."/>
            <person name="Samba Siva P."/>
            <person name="Cullis J."/>
            <person name="Levesque C.A."/>
            <person name="Hambleton S."/>
        </authorList>
    </citation>
    <scope>NUCLEOTIDE SEQUENCE</scope>
    <source>
        <strain evidence="7">DAOMC 236422</strain>
    </source>
</reference>
<evidence type="ECO:0000313" key="7">
    <source>
        <dbReference type="EMBL" id="KAE8265877.1"/>
    </source>
</evidence>
<feature type="compositionally biased region" description="Basic and acidic residues" evidence="6">
    <location>
        <begin position="353"/>
        <end position="366"/>
    </location>
</feature>
<evidence type="ECO:0000256" key="5">
    <source>
        <dbReference type="ARBA" id="ARBA00023242"/>
    </source>
</evidence>
<evidence type="ECO:0008006" key="9">
    <source>
        <dbReference type="Google" id="ProtNLM"/>
    </source>
</evidence>
<feature type="region of interest" description="Disordered" evidence="6">
    <location>
        <begin position="353"/>
        <end position="535"/>
    </location>
</feature>
<feature type="compositionally biased region" description="Gly residues" evidence="6">
    <location>
        <begin position="423"/>
        <end position="432"/>
    </location>
</feature>
<evidence type="ECO:0000256" key="2">
    <source>
        <dbReference type="ARBA" id="ARBA00007336"/>
    </source>
</evidence>
<dbReference type="GO" id="GO:0042273">
    <property type="term" value="P:ribosomal large subunit biogenesis"/>
    <property type="evidence" value="ECO:0007669"/>
    <property type="project" value="TreeGrafter"/>
</dbReference>
<gene>
    <name evidence="7" type="ORF">A4X09_0g6470</name>
</gene>
<evidence type="ECO:0000313" key="8">
    <source>
        <dbReference type="Proteomes" id="UP000078113"/>
    </source>
</evidence>
<feature type="region of interest" description="Disordered" evidence="6">
    <location>
        <begin position="1"/>
        <end position="211"/>
    </location>
</feature>
<evidence type="ECO:0000256" key="4">
    <source>
        <dbReference type="ARBA" id="ARBA00023054"/>
    </source>
</evidence>
<dbReference type="InterPro" id="IPR008610">
    <property type="entry name" value="Ebp2"/>
</dbReference>
<sequence length="535" mass="56724">MAKASKTNGKVTASKAAPVKAAAAPTKAAVSKKAAPAPASKAKAKTTPAKKTNGKAAAAPPTPADDAEDAEEDDEDEDFEDVEDNSSDEEEDGLDVSRKGMERLLAALGEDSLDEMSKAALEQLGDGADDDDDNDEEEEDDGEEEEGDEEEDEDEDEEMEGEVTLEEGNDEDEEDEDEEDIELDALDGATASALPEEIRGMRTNRVKQNNTEALRRVLDEVRAGAASSGGADGKGKAKGKLPWIETMSIVWNKSVEEEVGEDGKDDDLRRELSFYQQALHAAVEGRKLVETAGVTFSRPSDYFAEMVKTDVHMERVRQRLLDERAGIKASEDAKRQRELKKFGKKVQVEKLLERQRSKRQMEEKIKGLKRKHSGLDEDGAGGAGKSAFAGTEDFDVRLEEAIGNNASSSDGPNKKARTSEGSTRGGARGGARGAKMPRTARDTKYGYGGKKRHAKENTAESSADLYGEAGGRGGRGGRGGGRGGARGGGRGGGGRGGGRGAARGSFGGSSRGGGRGGARGGGNRPGKERRSDSRK</sequence>
<evidence type="ECO:0000256" key="6">
    <source>
        <dbReference type="SAM" id="MobiDB-lite"/>
    </source>
</evidence>
<evidence type="ECO:0000256" key="3">
    <source>
        <dbReference type="ARBA" id="ARBA00022517"/>
    </source>
</evidence>
<keyword evidence="5" id="KW-0539">Nucleus</keyword>
<accession>A0A8X7N3S3</accession>
<dbReference type="GO" id="GO:0006364">
    <property type="term" value="P:rRNA processing"/>
    <property type="evidence" value="ECO:0007669"/>
    <property type="project" value="TreeGrafter"/>
</dbReference>
<name>A0A8X7N3S3_9BASI</name>
<dbReference type="GO" id="GO:0005730">
    <property type="term" value="C:nucleolus"/>
    <property type="evidence" value="ECO:0007669"/>
    <property type="project" value="UniProtKB-SubCell"/>
</dbReference>
<reference evidence="7" key="2">
    <citation type="journal article" date="2019" name="IMA Fungus">
        <title>Genome sequencing and comparison of five Tilletia species to identify candidate genes for the detection of regulated species infecting wheat.</title>
        <authorList>
            <person name="Nguyen H.D.T."/>
            <person name="Sultana T."/>
            <person name="Kesanakurti P."/>
            <person name="Hambleton S."/>
        </authorList>
    </citation>
    <scope>NUCLEOTIDE SEQUENCE</scope>
    <source>
        <strain evidence="7">DAOMC 236422</strain>
    </source>
</reference>
<dbReference type="GO" id="GO:0034399">
    <property type="term" value="C:nuclear periphery"/>
    <property type="evidence" value="ECO:0007669"/>
    <property type="project" value="TreeGrafter"/>
</dbReference>
<protein>
    <recommendedName>
        <fullName evidence="9">rRNA-processing protein EBP2</fullName>
    </recommendedName>
</protein>
<feature type="compositionally biased region" description="Acidic residues" evidence="6">
    <location>
        <begin position="65"/>
        <end position="94"/>
    </location>
</feature>